<feature type="non-terminal residue" evidence="1">
    <location>
        <position position="547"/>
    </location>
</feature>
<accession>A0ACA9QFU8</accession>
<protein>
    <submittedName>
        <fullName evidence="1">36964_t:CDS:1</fullName>
    </submittedName>
</protein>
<proteinExistence type="predicted"/>
<sequence length="547" mass="62832">MQSITVPRNNLKQQLQWYEQYRKERKKRSEVNFEKYIWEQNTKRRCHQQSAERDMNFTSLQEKEITSSSSCENVRGKELHSTSSSSIYLNRNETKDINQNTDPKDDMDIQDWLVDLEPLDPMEIKAEIEEWTRKSKFSASNSNIDEIATSDLSINTVNAPIVALNTIEHFAILCDDIDACLNFSWPEDNHDLLNMPFNELQSLLVSVKIIKCKISEELYEIVEGDKKYDNSSVSLLKITRANSKKRIEAIQKRMQQLERDTMSSFVSSSPTDFSSRLSESIENDTPTMDRDPSTSLYFDKDKNTVSPTDSPVYRVLHETFKLATFRQNQLKAIDAALNDQDVFVLMPTGGGKSLCYQLPAVLDNQRSHKITIVISPLLSLIQDQILRLNSLGIPALDLQGNQSLDRRNLVFFEMQKASPSLVLLYLTPEMLGKSVKAIESIQLLYKRGLLARFVIDEAHCVSQWGHDFRPDYKDLGQLRKKFPGVPMMALTATATSRVKEDVIHNLRMENCAIITQGFNRPNLRYEVMKKNTNSEKQIIEFIHSSGH</sequence>
<evidence type="ECO:0000313" key="1">
    <source>
        <dbReference type="EMBL" id="CAG8750035.1"/>
    </source>
</evidence>
<dbReference type="EMBL" id="CAJVQC010032021">
    <property type="protein sequence ID" value="CAG8750035.1"/>
    <property type="molecule type" value="Genomic_DNA"/>
</dbReference>
<reference evidence="1" key="1">
    <citation type="submission" date="2021-06" db="EMBL/GenBank/DDBJ databases">
        <authorList>
            <person name="Kallberg Y."/>
            <person name="Tangrot J."/>
            <person name="Rosling A."/>
        </authorList>
    </citation>
    <scope>NUCLEOTIDE SEQUENCE</scope>
    <source>
        <strain evidence="1">MA461A</strain>
    </source>
</reference>
<keyword evidence="2" id="KW-1185">Reference proteome</keyword>
<evidence type="ECO:0000313" key="2">
    <source>
        <dbReference type="Proteomes" id="UP000789920"/>
    </source>
</evidence>
<gene>
    <name evidence="1" type="ORF">RPERSI_LOCUS14087</name>
</gene>
<name>A0ACA9QFU8_9GLOM</name>
<organism evidence="1 2">
    <name type="scientific">Racocetra persica</name>
    <dbReference type="NCBI Taxonomy" id="160502"/>
    <lineage>
        <taxon>Eukaryota</taxon>
        <taxon>Fungi</taxon>
        <taxon>Fungi incertae sedis</taxon>
        <taxon>Mucoromycota</taxon>
        <taxon>Glomeromycotina</taxon>
        <taxon>Glomeromycetes</taxon>
        <taxon>Diversisporales</taxon>
        <taxon>Gigasporaceae</taxon>
        <taxon>Racocetra</taxon>
    </lineage>
</organism>
<comment type="caution">
    <text evidence="1">The sequence shown here is derived from an EMBL/GenBank/DDBJ whole genome shotgun (WGS) entry which is preliminary data.</text>
</comment>
<dbReference type="Proteomes" id="UP000789920">
    <property type="component" value="Unassembled WGS sequence"/>
</dbReference>